<proteinExistence type="predicted"/>
<name>A0A4C1ZC75_EUMVA</name>
<reference evidence="1 2" key="1">
    <citation type="journal article" date="2019" name="Commun. Biol.">
        <title>The bagworm genome reveals a unique fibroin gene that provides high tensile strength.</title>
        <authorList>
            <person name="Kono N."/>
            <person name="Nakamura H."/>
            <person name="Ohtoshi R."/>
            <person name="Tomita M."/>
            <person name="Numata K."/>
            <person name="Arakawa K."/>
        </authorList>
    </citation>
    <scope>NUCLEOTIDE SEQUENCE [LARGE SCALE GENOMIC DNA]</scope>
</reference>
<evidence type="ECO:0000313" key="1">
    <source>
        <dbReference type="EMBL" id="GBP84684.1"/>
    </source>
</evidence>
<comment type="caution">
    <text evidence="1">The sequence shown here is derived from an EMBL/GenBank/DDBJ whole genome shotgun (WGS) entry which is preliminary data.</text>
</comment>
<protein>
    <submittedName>
        <fullName evidence="1">Uncharacterized protein</fullName>
    </submittedName>
</protein>
<dbReference type="AlphaFoldDB" id="A0A4C1ZC75"/>
<gene>
    <name evidence="1" type="ORF">EVAR_60284_1</name>
</gene>
<dbReference type="EMBL" id="BGZK01001693">
    <property type="protein sequence ID" value="GBP84684.1"/>
    <property type="molecule type" value="Genomic_DNA"/>
</dbReference>
<organism evidence="1 2">
    <name type="scientific">Eumeta variegata</name>
    <name type="common">Bagworm moth</name>
    <name type="synonym">Eumeta japonica</name>
    <dbReference type="NCBI Taxonomy" id="151549"/>
    <lineage>
        <taxon>Eukaryota</taxon>
        <taxon>Metazoa</taxon>
        <taxon>Ecdysozoa</taxon>
        <taxon>Arthropoda</taxon>
        <taxon>Hexapoda</taxon>
        <taxon>Insecta</taxon>
        <taxon>Pterygota</taxon>
        <taxon>Neoptera</taxon>
        <taxon>Endopterygota</taxon>
        <taxon>Lepidoptera</taxon>
        <taxon>Glossata</taxon>
        <taxon>Ditrysia</taxon>
        <taxon>Tineoidea</taxon>
        <taxon>Psychidae</taxon>
        <taxon>Oiketicinae</taxon>
        <taxon>Eumeta</taxon>
    </lineage>
</organism>
<accession>A0A4C1ZC75</accession>
<dbReference type="Proteomes" id="UP000299102">
    <property type="component" value="Unassembled WGS sequence"/>
</dbReference>
<keyword evidence="2" id="KW-1185">Reference proteome</keyword>
<evidence type="ECO:0000313" key="2">
    <source>
        <dbReference type="Proteomes" id="UP000299102"/>
    </source>
</evidence>
<sequence>MAAPVRGPPSAVAPVSIYHQVAHAGDGRDRCCSLPSRGYFVRNDSFIGLVRYGVPPSAGPPVCCLLTVMPGVCFCFASVMWIDSDVFTIINVTVILTVKPVPWR</sequence>